<evidence type="ECO:0000256" key="1">
    <source>
        <dbReference type="SAM" id="MobiDB-lite"/>
    </source>
</evidence>
<keyword evidence="3" id="KW-1185">Reference proteome</keyword>
<feature type="compositionally biased region" description="Polar residues" evidence="1">
    <location>
        <begin position="1"/>
        <end position="10"/>
    </location>
</feature>
<gene>
    <name evidence="2" type="ORF">FCM35_KLT17603</name>
</gene>
<reference evidence="2" key="1">
    <citation type="submission" date="2020-01" db="EMBL/GenBank/DDBJ databases">
        <title>Genome sequence of Kobresia littledalei, the first chromosome-level genome in the family Cyperaceae.</title>
        <authorList>
            <person name="Qu G."/>
        </authorList>
    </citation>
    <scope>NUCLEOTIDE SEQUENCE</scope>
    <source>
        <strain evidence="2">C.B.Clarke</strain>
        <tissue evidence="2">Leaf</tissue>
    </source>
</reference>
<protein>
    <submittedName>
        <fullName evidence="2">Preprotein translocase subunit SECE1</fullName>
    </submittedName>
</protein>
<dbReference type="GO" id="GO:0009535">
    <property type="term" value="C:chloroplast thylakoid membrane"/>
    <property type="evidence" value="ECO:0007669"/>
    <property type="project" value="TreeGrafter"/>
</dbReference>
<dbReference type="OrthoDB" id="1937988at2759"/>
<organism evidence="2 3">
    <name type="scientific">Carex littledalei</name>
    <dbReference type="NCBI Taxonomy" id="544730"/>
    <lineage>
        <taxon>Eukaryota</taxon>
        <taxon>Viridiplantae</taxon>
        <taxon>Streptophyta</taxon>
        <taxon>Embryophyta</taxon>
        <taxon>Tracheophyta</taxon>
        <taxon>Spermatophyta</taxon>
        <taxon>Magnoliopsida</taxon>
        <taxon>Liliopsida</taxon>
        <taxon>Poales</taxon>
        <taxon>Cyperaceae</taxon>
        <taxon>Cyperoideae</taxon>
        <taxon>Cariceae</taxon>
        <taxon>Carex</taxon>
        <taxon>Carex subgen. Euthyceras</taxon>
    </lineage>
</organism>
<evidence type="ECO:0000313" key="2">
    <source>
        <dbReference type="EMBL" id="KAF3338766.1"/>
    </source>
</evidence>
<dbReference type="PANTHER" id="PTHR37240:SF1">
    <property type="entry name" value="PREPROTEIN TRANSLOCASE SUBUNIT SECE1"/>
    <property type="match status" value="1"/>
</dbReference>
<dbReference type="Proteomes" id="UP000623129">
    <property type="component" value="Unassembled WGS sequence"/>
</dbReference>
<evidence type="ECO:0000313" key="3">
    <source>
        <dbReference type="Proteomes" id="UP000623129"/>
    </source>
</evidence>
<name>A0A833RMV7_9POAL</name>
<feature type="region of interest" description="Disordered" evidence="1">
    <location>
        <begin position="1"/>
        <end position="20"/>
    </location>
</feature>
<proteinExistence type="predicted"/>
<comment type="caution">
    <text evidence="2">The sequence shown here is derived from an EMBL/GenBank/DDBJ whole genome shotgun (WGS) entry which is preliminary data.</text>
</comment>
<accession>A0A833RMV7</accession>
<dbReference type="PANTHER" id="PTHR37240">
    <property type="entry name" value="PREPROTEIN TRANSLOCASE SUBUNIT SECE1"/>
    <property type="match status" value="1"/>
</dbReference>
<dbReference type="AlphaFoldDB" id="A0A833RMV7"/>
<dbReference type="EMBL" id="SWLB01000005">
    <property type="protein sequence ID" value="KAF3338766.1"/>
    <property type="molecule type" value="Genomic_DNA"/>
</dbReference>
<feature type="region of interest" description="Disordered" evidence="1">
    <location>
        <begin position="73"/>
        <end position="97"/>
    </location>
</feature>
<sequence length="180" mass="19736">MAVSFSTHSSPGFVAPKSKQLRPQSLHLLSATLSFNSSIRPLFSTNRIRHRRLCAQEKSSDSSTTASEKILLDEQSELQTQAQAQSEEKEADSSTDAASELKQMLRERKEREQQGDNLLTGVAQEVRGFEWLNLGKVVGTTGIVLAVIAGSTAALLSVNGILAELSDRLFDGRIKIQDFF</sequence>
<dbReference type="InterPro" id="IPR055330">
    <property type="entry name" value="SECE1-like"/>
</dbReference>